<comment type="similarity">
    <text evidence="1 6">Belongs to the F-actin-capping protein alpha subunit family.</text>
</comment>
<dbReference type="InterPro" id="IPR042276">
    <property type="entry name" value="CapZ_alpha/beta_2"/>
</dbReference>
<keyword evidence="4 6" id="KW-0009">Actin-binding</keyword>
<organism evidence="7 8">
    <name type="scientific">Lachancea dasiensis</name>
    <dbReference type="NCBI Taxonomy" id="1072105"/>
    <lineage>
        <taxon>Eukaryota</taxon>
        <taxon>Fungi</taxon>
        <taxon>Dikarya</taxon>
        <taxon>Ascomycota</taxon>
        <taxon>Saccharomycotina</taxon>
        <taxon>Saccharomycetes</taxon>
        <taxon>Saccharomycetales</taxon>
        <taxon>Saccharomycetaceae</taxon>
        <taxon>Lachancea</taxon>
    </lineage>
</organism>
<dbReference type="EMBL" id="LT598457">
    <property type="protein sequence ID" value="SCU94783.1"/>
    <property type="molecule type" value="Genomic_DNA"/>
</dbReference>
<dbReference type="PANTHER" id="PTHR10653">
    <property type="entry name" value="F-ACTIN-CAPPING PROTEIN SUBUNIT ALPHA"/>
    <property type="match status" value="1"/>
</dbReference>
<dbReference type="PROSITE" id="PS00749">
    <property type="entry name" value="F_ACTIN_CAPPING_A_2"/>
    <property type="match status" value="1"/>
</dbReference>
<sequence>MASQFDNIIESIISSTPSGEIQHVYKDLKLIAGQQSEDTILDAIAKFNVSNFIPIDVDGKSVIISPYNKEGSKFFDPESSTMFSVDHLNRKALDIEKCEKFLSDEERRLYVQLENYASKAFPGDLTYAVYSKGGESKEVILTIVSTKYSPGNFWNGHWRSIYHYDLETHDLRGVIEVNIHYFEDGNVSFQCKKEVQESATSDAIVSIKQLDAKLEEEMGASFAQMNDRDFKLLRRRLPVTRSKISWGKGIGTYRLGKDSAENQFK</sequence>
<protein>
    <recommendedName>
        <fullName evidence="2 6">F-actin-capping protein subunit alpha</fullName>
    </recommendedName>
</protein>
<evidence type="ECO:0000313" key="8">
    <source>
        <dbReference type="Proteomes" id="UP000190274"/>
    </source>
</evidence>
<evidence type="ECO:0000256" key="3">
    <source>
        <dbReference type="ARBA" id="ARBA00022467"/>
    </source>
</evidence>
<dbReference type="GO" id="GO:0000131">
    <property type="term" value="C:incipient cellular bud site"/>
    <property type="evidence" value="ECO:0007669"/>
    <property type="project" value="EnsemblFungi"/>
</dbReference>
<dbReference type="Gene3D" id="3.30.1140.60">
    <property type="entry name" value="F-actin capping protein, alpha subunit"/>
    <property type="match status" value="1"/>
</dbReference>
<dbReference type="Proteomes" id="UP000190274">
    <property type="component" value="Chromosome G"/>
</dbReference>
<name>A0A1G4JV29_9SACH</name>
<evidence type="ECO:0000313" key="7">
    <source>
        <dbReference type="EMBL" id="SCU94783.1"/>
    </source>
</evidence>
<dbReference type="GO" id="GO:0008290">
    <property type="term" value="C:F-actin capping protein complex"/>
    <property type="evidence" value="ECO:0007669"/>
    <property type="project" value="UniProtKB-UniRule"/>
</dbReference>
<evidence type="ECO:0000256" key="5">
    <source>
        <dbReference type="ARBA" id="ARBA00025389"/>
    </source>
</evidence>
<dbReference type="InterPro" id="IPR042489">
    <property type="entry name" value="CapZ_alpha_1"/>
</dbReference>
<dbReference type="InterPro" id="IPR002189">
    <property type="entry name" value="CapZ_alpha"/>
</dbReference>
<keyword evidence="3 6" id="KW-0117">Actin capping</keyword>
<gene>
    <name evidence="7" type="ORF">LADA_0G11210G</name>
</gene>
<dbReference type="GO" id="GO:0030036">
    <property type="term" value="P:actin cytoskeleton organization"/>
    <property type="evidence" value="ECO:0007669"/>
    <property type="project" value="TreeGrafter"/>
</dbReference>
<comment type="function">
    <text evidence="5 6">F-actin-capping proteins bind in a Ca(2+)-independent manner to the fast growing ends of actin filaments (barbed end) thereby blocking the exchange of subunits at these ends. Unlike other capping proteins (such as gelsolin and severin), these proteins do not sever actin filaments.</text>
</comment>
<evidence type="ECO:0000256" key="2">
    <source>
        <dbReference type="ARBA" id="ARBA00014038"/>
    </source>
</evidence>
<dbReference type="PRINTS" id="PR00191">
    <property type="entry name" value="FACTINCAPA"/>
</dbReference>
<evidence type="ECO:0000256" key="6">
    <source>
        <dbReference type="RuleBase" id="RU365077"/>
    </source>
</evidence>
<reference evidence="8" key="1">
    <citation type="submission" date="2016-03" db="EMBL/GenBank/DDBJ databases">
        <authorList>
            <person name="Devillers H."/>
        </authorList>
    </citation>
    <scope>NUCLEOTIDE SEQUENCE [LARGE SCALE GENOMIC DNA]</scope>
</reference>
<dbReference type="InterPro" id="IPR017865">
    <property type="entry name" value="F-actin_cap_asu_CS"/>
</dbReference>
<dbReference type="GO" id="GO:0051016">
    <property type="term" value="P:barbed-end actin filament capping"/>
    <property type="evidence" value="ECO:0007669"/>
    <property type="project" value="UniProtKB-UniRule"/>
</dbReference>
<dbReference type="OrthoDB" id="340550at2759"/>
<dbReference type="STRING" id="1266660.A0A1G4JV29"/>
<dbReference type="AlphaFoldDB" id="A0A1G4JV29"/>
<dbReference type="GO" id="GO:0005934">
    <property type="term" value="C:cellular bud tip"/>
    <property type="evidence" value="ECO:0007669"/>
    <property type="project" value="EnsemblFungi"/>
</dbReference>
<dbReference type="GO" id="GO:0030479">
    <property type="term" value="C:actin cortical patch"/>
    <property type="evidence" value="ECO:0007669"/>
    <property type="project" value="EnsemblFungi"/>
</dbReference>
<dbReference type="Pfam" id="PF01267">
    <property type="entry name" value="F-actin_cap_A"/>
    <property type="match status" value="1"/>
</dbReference>
<dbReference type="GO" id="GO:0110085">
    <property type="term" value="C:mitotic actomyosin contractile ring"/>
    <property type="evidence" value="ECO:0007669"/>
    <property type="project" value="EnsemblFungi"/>
</dbReference>
<comment type="subunit">
    <text evidence="6">Heterodimer of an alpha and a beta subunit.</text>
</comment>
<keyword evidence="8" id="KW-1185">Reference proteome</keyword>
<dbReference type="InterPro" id="IPR037282">
    <property type="entry name" value="CapZ_alpha/beta"/>
</dbReference>
<evidence type="ECO:0000256" key="1">
    <source>
        <dbReference type="ARBA" id="ARBA00010479"/>
    </source>
</evidence>
<dbReference type="Gene3D" id="3.90.1150.210">
    <property type="entry name" value="F-actin capping protein, beta subunit"/>
    <property type="match status" value="1"/>
</dbReference>
<dbReference type="PANTHER" id="PTHR10653:SF0">
    <property type="entry name" value="F-ACTIN-CAPPING PROTEIN SUBUNIT ALPHA"/>
    <property type="match status" value="1"/>
</dbReference>
<evidence type="ECO:0000256" key="4">
    <source>
        <dbReference type="ARBA" id="ARBA00023203"/>
    </source>
</evidence>
<accession>A0A1G4JV29</accession>
<dbReference type="GO" id="GO:0051015">
    <property type="term" value="F:actin filament binding"/>
    <property type="evidence" value="ECO:0007669"/>
    <property type="project" value="EnsemblFungi"/>
</dbReference>
<proteinExistence type="inferred from homology"/>
<dbReference type="SUPFAM" id="SSF90096">
    <property type="entry name" value="Subunits of heterodimeric actin filament capping protein Capz"/>
    <property type="match status" value="1"/>
</dbReference>